<keyword evidence="9 14" id="KW-0472">Membrane</keyword>
<feature type="transmembrane region" description="Helical" evidence="14">
    <location>
        <begin position="1112"/>
        <end position="1131"/>
    </location>
</feature>
<feature type="compositionally biased region" description="Polar residues" evidence="13">
    <location>
        <begin position="1669"/>
        <end position="1684"/>
    </location>
</feature>
<comment type="similarity">
    <text evidence="11">Belongs to the chitin synthase family. Class IV subfamily.</text>
</comment>
<dbReference type="FunFam" id="3.90.550.10:FF:000139">
    <property type="entry name" value="Chitin synthase 8"/>
    <property type="match status" value="1"/>
</dbReference>
<feature type="transmembrane region" description="Helical" evidence="14">
    <location>
        <begin position="366"/>
        <end position="382"/>
    </location>
</feature>
<feature type="region of interest" description="Disordered" evidence="13">
    <location>
        <begin position="616"/>
        <end position="636"/>
    </location>
</feature>
<feature type="compositionally biased region" description="Polar residues" evidence="13">
    <location>
        <begin position="1708"/>
        <end position="1739"/>
    </location>
</feature>
<feature type="transmembrane region" description="Helical" evidence="14">
    <location>
        <begin position="185"/>
        <end position="209"/>
    </location>
</feature>
<evidence type="ECO:0000256" key="13">
    <source>
        <dbReference type="SAM" id="MobiDB-lite"/>
    </source>
</evidence>
<comment type="subcellular location">
    <subcellularLocation>
        <location evidence="1">Cell membrane</location>
        <topology evidence="1">Multi-pass membrane protein</topology>
    </subcellularLocation>
</comment>
<feature type="transmembrane region" description="Helical" evidence="14">
    <location>
        <begin position="1420"/>
        <end position="1442"/>
    </location>
</feature>
<proteinExistence type="inferred from homology"/>
<feature type="transmembrane region" description="Helical" evidence="14">
    <location>
        <begin position="1050"/>
        <end position="1072"/>
    </location>
</feature>
<feature type="transmembrane region" description="Helical" evidence="14">
    <location>
        <begin position="403"/>
        <end position="427"/>
    </location>
</feature>
<accession>A0AAV6U497</accession>
<evidence type="ECO:0000259" key="15">
    <source>
        <dbReference type="Pfam" id="PF23000"/>
    </source>
</evidence>
<comment type="catalytic activity">
    <reaction evidence="12">
        <text>[(1-&gt;4)-N-acetyl-beta-D-glucosaminyl](n) + UDP-N-acetyl-alpha-D-glucosamine = [(1-&gt;4)-N-acetyl-beta-D-glucosaminyl](n+1) + UDP + H(+)</text>
        <dbReference type="Rhea" id="RHEA:16637"/>
        <dbReference type="Rhea" id="RHEA-COMP:9593"/>
        <dbReference type="Rhea" id="RHEA-COMP:9595"/>
        <dbReference type="ChEBI" id="CHEBI:15378"/>
        <dbReference type="ChEBI" id="CHEBI:17029"/>
        <dbReference type="ChEBI" id="CHEBI:57705"/>
        <dbReference type="ChEBI" id="CHEBI:58223"/>
        <dbReference type="EC" id="2.4.1.16"/>
    </reaction>
</comment>
<dbReference type="InterPro" id="IPR029044">
    <property type="entry name" value="Nucleotide-diphossugar_trans"/>
</dbReference>
<evidence type="ECO:0000256" key="4">
    <source>
        <dbReference type="ARBA" id="ARBA00022676"/>
    </source>
</evidence>
<keyword evidence="7 14" id="KW-1133">Transmembrane helix</keyword>
<dbReference type="SUPFAM" id="SSF53448">
    <property type="entry name" value="Nucleotide-diphospho-sugar transferases"/>
    <property type="match status" value="1"/>
</dbReference>
<evidence type="ECO:0000256" key="8">
    <source>
        <dbReference type="ARBA" id="ARBA00023054"/>
    </source>
</evidence>
<reference evidence="16 17" key="1">
    <citation type="journal article" date="2022" name="Nat. Ecol. Evol.">
        <title>A masculinizing supergene underlies an exaggerated male reproductive morph in a spider.</title>
        <authorList>
            <person name="Hendrickx F."/>
            <person name="De Corte Z."/>
            <person name="Sonet G."/>
            <person name="Van Belleghem S.M."/>
            <person name="Kostlbacher S."/>
            <person name="Vangestel C."/>
        </authorList>
    </citation>
    <scope>NUCLEOTIDE SEQUENCE [LARGE SCALE GENOMIC DNA]</scope>
    <source>
        <strain evidence="16">W744_W776</strain>
    </source>
</reference>
<feature type="compositionally biased region" description="Polar residues" evidence="13">
    <location>
        <begin position="1631"/>
        <end position="1653"/>
    </location>
</feature>
<evidence type="ECO:0000256" key="10">
    <source>
        <dbReference type="ARBA" id="ARBA00023180"/>
    </source>
</evidence>
<feature type="transmembrane region" description="Helical" evidence="14">
    <location>
        <begin position="244"/>
        <end position="262"/>
    </location>
</feature>
<evidence type="ECO:0000256" key="1">
    <source>
        <dbReference type="ARBA" id="ARBA00004651"/>
    </source>
</evidence>
<evidence type="ECO:0000256" key="11">
    <source>
        <dbReference type="ARBA" id="ARBA00046329"/>
    </source>
</evidence>
<organism evidence="16 17">
    <name type="scientific">Oedothorax gibbosus</name>
    <dbReference type="NCBI Taxonomy" id="931172"/>
    <lineage>
        <taxon>Eukaryota</taxon>
        <taxon>Metazoa</taxon>
        <taxon>Ecdysozoa</taxon>
        <taxon>Arthropoda</taxon>
        <taxon>Chelicerata</taxon>
        <taxon>Arachnida</taxon>
        <taxon>Araneae</taxon>
        <taxon>Araneomorphae</taxon>
        <taxon>Entelegynae</taxon>
        <taxon>Araneoidea</taxon>
        <taxon>Linyphiidae</taxon>
        <taxon>Erigoninae</taxon>
        <taxon>Oedothorax</taxon>
    </lineage>
</organism>
<evidence type="ECO:0000256" key="9">
    <source>
        <dbReference type="ARBA" id="ARBA00023136"/>
    </source>
</evidence>
<feature type="domain" description="Chitin synthase chs-1/2 N-terminal putative transporter" evidence="15">
    <location>
        <begin position="176"/>
        <end position="335"/>
    </location>
</feature>
<evidence type="ECO:0000313" key="16">
    <source>
        <dbReference type="EMBL" id="KAG8178849.1"/>
    </source>
</evidence>
<evidence type="ECO:0000256" key="7">
    <source>
        <dbReference type="ARBA" id="ARBA00022989"/>
    </source>
</evidence>
<dbReference type="CDD" id="cd04190">
    <property type="entry name" value="Chitin_synth_C"/>
    <property type="match status" value="1"/>
</dbReference>
<feature type="region of interest" description="Disordered" evidence="13">
    <location>
        <begin position="1268"/>
        <end position="1308"/>
    </location>
</feature>
<evidence type="ECO:0000256" key="2">
    <source>
        <dbReference type="ARBA" id="ARBA00012543"/>
    </source>
</evidence>
<evidence type="ECO:0000313" key="17">
    <source>
        <dbReference type="Proteomes" id="UP000827092"/>
    </source>
</evidence>
<evidence type="ECO:0000256" key="12">
    <source>
        <dbReference type="ARBA" id="ARBA00048014"/>
    </source>
</evidence>
<feature type="compositionally biased region" description="Acidic residues" evidence="13">
    <location>
        <begin position="1287"/>
        <end position="1304"/>
    </location>
</feature>
<feature type="compositionally biased region" description="Acidic residues" evidence="13">
    <location>
        <begin position="1268"/>
        <end position="1279"/>
    </location>
</feature>
<dbReference type="PANTHER" id="PTHR22914">
    <property type="entry name" value="CHITIN SYNTHASE"/>
    <property type="match status" value="1"/>
</dbReference>
<feature type="region of interest" description="Disordered" evidence="13">
    <location>
        <begin position="1631"/>
        <end position="1740"/>
    </location>
</feature>
<dbReference type="GO" id="GO:0004100">
    <property type="term" value="F:chitin synthase activity"/>
    <property type="evidence" value="ECO:0007669"/>
    <property type="project" value="UniProtKB-EC"/>
</dbReference>
<keyword evidence="5" id="KW-0808">Transferase</keyword>
<keyword evidence="8" id="KW-0175">Coiled coil</keyword>
<feature type="transmembrane region" description="Helical" evidence="14">
    <location>
        <begin position="309"/>
        <end position="328"/>
    </location>
</feature>
<feature type="transmembrane region" description="Helical" evidence="14">
    <location>
        <begin position="993"/>
        <end position="1020"/>
    </location>
</feature>
<feature type="transmembrane region" description="Helical" evidence="14">
    <location>
        <begin position="282"/>
        <end position="303"/>
    </location>
</feature>
<feature type="transmembrane region" description="Helical" evidence="14">
    <location>
        <begin position="1363"/>
        <end position="1381"/>
    </location>
</feature>
<keyword evidence="4" id="KW-0328">Glycosyltransferase</keyword>
<dbReference type="PANTHER" id="PTHR22914:SF42">
    <property type="entry name" value="CHITIN SYNTHASE"/>
    <property type="match status" value="1"/>
</dbReference>
<dbReference type="GO" id="GO:0006031">
    <property type="term" value="P:chitin biosynthetic process"/>
    <property type="evidence" value="ECO:0007669"/>
    <property type="project" value="TreeGrafter"/>
</dbReference>
<feature type="transmembrane region" description="Helical" evidence="14">
    <location>
        <begin position="1026"/>
        <end position="1043"/>
    </location>
</feature>
<dbReference type="InterPro" id="IPR004835">
    <property type="entry name" value="Chitin_synth"/>
</dbReference>
<dbReference type="Proteomes" id="UP000827092">
    <property type="component" value="Unassembled WGS sequence"/>
</dbReference>
<comment type="caution">
    <text evidence="16">The sequence shown here is derived from an EMBL/GenBank/DDBJ whole genome shotgun (WGS) entry which is preliminary data.</text>
</comment>
<keyword evidence="17" id="KW-1185">Reference proteome</keyword>
<evidence type="ECO:0000256" key="5">
    <source>
        <dbReference type="ARBA" id="ARBA00022679"/>
    </source>
</evidence>
<evidence type="ECO:0000256" key="6">
    <source>
        <dbReference type="ARBA" id="ARBA00022692"/>
    </source>
</evidence>
<gene>
    <name evidence="16" type="ORF">JTE90_017624</name>
</gene>
<feature type="transmembrane region" description="Helical" evidence="14">
    <location>
        <begin position="340"/>
        <end position="360"/>
    </location>
</feature>
<dbReference type="EC" id="2.4.1.16" evidence="2"/>
<dbReference type="InterPro" id="IPR055120">
    <property type="entry name" value="Chs-1/2_IV_N"/>
</dbReference>
<dbReference type="Pfam" id="PF03142">
    <property type="entry name" value="Chitin_synth_2"/>
    <property type="match status" value="1"/>
</dbReference>
<dbReference type="GO" id="GO:0005886">
    <property type="term" value="C:plasma membrane"/>
    <property type="evidence" value="ECO:0007669"/>
    <property type="project" value="UniProtKB-SubCell"/>
</dbReference>
<feature type="transmembrane region" description="Helical" evidence="14">
    <location>
        <begin position="480"/>
        <end position="499"/>
    </location>
</feature>
<keyword evidence="3" id="KW-1003">Cell membrane</keyword>
<keyword evidence="10" id="KW-0325">Glycoprotein</keyword>
<feature type="compositionally biased region" description="Low complexity" evidence="13">
    <location>
        <begin position="1696"/>
        <end position="1707"/>
    </location>
</feature>
<feature type="transmembrane region" description="Helical" evidence="14">
    <location>
        <begin position="1084"/>
        <end position="1100"/>
    </location>
</feature>
<protein>
    <recommendedName>
        <fullName evidence="2">chitin synthase</fullName>
        <ecNumber evidence="2">2.4.1.16</ecNumber>
    </recommendedName>
</protein>
<evidence type="ECO:0000256" key="3">
    <source>
        <dbReference type="ARBA" id="ARBA00022475"/>
    </source>
</evidence>
<keyword evidence="6 14" id="KW-0812">Transmembrane</keyword>
<dbReference type="Pfam" id="PF23000">
    <property type="entry name" value="ChitinSynthase_IV_N"/>
    <property type="match status" value="1"/>
</dbReference>
<dbReference type="EMBL" id="JAFNEN010000663">
    <property type="protein sequence ID" value="KAG8178849.1"/>
    <property type="molecule type" value="Genomic_DNA"/>
</dbReference>
<sequence length="1833" mass="206404">MKEHVRRVLNKEEIKATYLGKTIQNVIIELLHDNIKHHANEQVQKAKYYSVILECTPDASKVEQMTFVACANGARYLFLKAARVCVTHSPKKKETVLRIKVEKGLIFGLPFIPGLRNEIILPIMELGSEGVFQQHVESPSCRESEPGEKARVREWDLNDEAAIGEDDELVHDRSAFTTAVKCLKVVVYAVTFCLVLGGGVISKATALFMTSVIGKDRRFVPGNITDIEMDQRFVIRLSTEERHIWTWCLLFVLVIPETLTFFRSVQMCVFKQYRRPKTTTFLVVLTAESLHTLGLVLLVFSAFTKLNVLTAASLASAVCLVPSFFNVLSGWSRNPFAKAWLKNLLNLAALAGQASVFVLAGTHVDSATTVVGTVLVSFAWWENFTGKTLLIGLKEDIEKSRNFVYVFVSIWKMCLVFASCFAFVVFFNEDDVRGFLSALPHSFEGRHHNLTITWPLKEWIPGELRPEDKILEGFRSSHPLLPFMVAAAHVASSYLCYFFGKFACKVCIQGFGLALPALLAAPATLGLLGTVCASREEFRDLLPVVFWACPGEDDEAFFGNELGWLWVVWLASQAWVTVHVWFPSCERMASTHKLFVNPMYCTVLIDQSMALNRRKDEVTDVSDKKKDKKPSLGRDERSYPPMIFACATMWHETLDEMEQLLKSIMRLDYHQCQQEIINNSIKNPDYYRMEAHIFFDDAFVVSDRDDDKMTINSFVKDLVVAVNTAAGKVYKDFEDLGPPIKVPTPYGGRLIWVLHGENTLNVHLKNKELIRHKKRWSQVMYMYYLLGYHLRNCYEEENIQMEDCYANTFILALDGDIDFKPDAVQLLVDLMHRNRGLGAACGRIHPVGTGLMVSYQKFEYAIGHWLQKATEHMIGCVLCSPGCFSLFRAEALVRNNTVRRYASKSREAIEYVQFDQGEDRWLCTLLLQRGYRVEYSAASDAYTHCPESFAEFYTQRRRWGPSTLANIADLLSNYKATVECNDNISRPYIAYQVLLMLGTILGPGTIFLMLVGAMVTAFGISNWHSFAANIVPIIFFIIICFQAKNDMQIFIAQVLSALYALLMMAVLVSITLQMVEDGLSSPSALFVMSMAASFVVAALLHPQEATCVAHGLLYFLSVPSMYLLLALYSFVNLHVVSWGTREVAVKKSRKQMQEEAAAAVAAAQKPTASKGGMLDWMNILNDNNSQVEEGGISFNLANLFKCMCFTHPKPDPSALHMASIESHMRDISGQVTTMKKQMDTAANRAGGYRRRSFPHGNQSDSILNAVAEDEDEVNEEEVVDVSQANMYEEDEDESEENEAEEEELGEQHWMSEECLEESKVWLIQEEEETFWRDMIKTYLEPLNDDPDEKAKVSRQLLDLRNNVVFGVLMLNALFVLVVFLLQMKKDDLHVEWPLNGKANITYLPEFREIRIEMSYLHLEPINLVLVFFFTLILIIQFVGMILHRFQTFSHILSSTELLEPKTVDDKKLVVSKVNDQLLRMRLKEDERRPAKEDNASTAEVPLVEDRVQTKGKPKLKSLAFAIEMDMLNIMEKDNKLAIEVRRMSKTPDVLDALKRRTSCYNMGLVESSRPTRTPSMRSKLAVLDREFGSSRGTPSVTRQAHINQGFIPDDSFDTESVDSIEIANLRPTDADTTSISNIRNPTSENGTKASSSCVDLRKSLAGNGKHLSSPASGSNTSLRNTSNESRTKLRNIPTGSKSKLSNSASRSFTNIRNPGSGSSTKLRNTAFGSSTSLRNTSGNLDLMRNSAGGSQVSLKKSSYGSNLTSVNASDINLRSSVIDLKKTSIRRGSVDLIRPHIRNEGPHNGQHSFSSVNPAHLHRKLKNLQNGCQSPKR</sequence>
<evidence type="ECO:0000256" key="14">
    <source>
        <dbReference type="SAM" id="Phobius"/>
    </source>
</evidence>
<name>A0AAV6U497_9ARAC</name>
<feature type="transmembrane region" description="Helical" evidence="14">
    <location>
        <begin position="511"/>
        <end position="531"/>
    </location>
</feature>